<protein>
    <submittedName>
        <fullName evidence="8">RagB/SusD family nutrient uptake outer membrane protein</fullName>
    </submittedName>
</protein>
<evidence type="ECO:0000313" key="8">
    <source>
        <dbReference type="EMBL" id="MCH5597950.1"/>
    </source>
</evidence>
<dbReference type="Pfam" id="PF14322">
    <property type="entry name" value="SusD-like_3"/>
    <property type="match status" value="1"/>
</dbReference>
<proteinExistence type="inferred from homology"/>
<gene>
    <name evidence="8" type="ORF">MKP09_08555</name>
</gene>
<evidence type="ECO:0000256" key="2">
    <source>
        <dbReference type="ARBA" id="ARBA00006275"/>
    </source>
</evidence>
<name>A0ABS9SHY7_9BACT</name>
<evidence type="ECO:0000256" key="3">
    <source>
        <dbReference type="ARBA" id="ARBA00022729"/>
    </source>
</evidence>
<evidence type="ECO:0000313" key="9">
    <source>
        <dbReference type="Proteomes" id="UP001202248"/>
    </source>
</evidence>
<feature type="domain" description="RagB/SusD" evidence="6">
    <location>
        <begin position="298"/>
        <end position="371"/>
    </location>
</feature>
<feature type="domain" description="SusD-like N-terminal" evidence="7">
    <location>
        <begin position="13"/>
        <end position="183"/>
    </location>
</feature>
<dbReference type="SUPFAM" id="SSF48452">
    <property type="entry name" value="TPR-like"/>
    <property type="match status" value="1"/>
</dbReference>
<keyword evidence="4" id="KW-0472">Membrane</keyword>
<evidence type="ECO:0000256" key="4">
    <source>
        <dbReference type="ARBA" id="ARBA00023136"/>
    </source>
</evidence>
<evidence type="ECO:0000259" key="6">
    <source>
        <dbReference type="Pfam" id="PF07980"/>
    </source>
</evidence>
<organism evidence="8 9">
    <name type="scientific">Niabella ginsengisoli</name>
    <dbReference type="NCBI Taxonomy" id="522298"/>
    <lineage>
        <taxon>Bacteria</taxon>
        <taxon>Pseudomonadati</taxon>
        <taxon>Bacteroidota</taxon>
        <taxon>Chitinophagia</taxon>
        <taxon>Chitinophagales</taxon>
        <taxon>Chitinophagaceae</taxon>
        <taxon>Niabella</taxon>
    </lineage>
</organism>
<comment type="caution">
    <text evidence="8">The sequence shown here is derived from an EMBL/GenBank/DDBJ whole genome shotgun (WGS) entry which is preliminary data.</text>
</comment>
<keyword evidence="5" id="KW-0998">Cell outer membrane</keyword>
<evidence type="ECO:0000256" key="1">
    <source>
        <dbReference type="ARBA" id="ARBA00004442"/>
    </source>
</evidence>
<dbReference type="InterPro" id="IPR012944">
    <property type="entry name" value="SusD_RagB_dom"/>
</dbReference>
<evidence type="ECO:0000256" key="5">
    <source>
        <dbReference type="ARBA" id="ARBA00023237"/>
    </source>
</evidence>
<comment type="similarity">
    <text evidence="2">Belongs to the SusD family.</text>
</comment>
<dbReference type="Gene3D" id="1.25.40.390">
    <property type="match status" value="1"/>
</dbReference>
<dbReference type="InterPro" id="IPR011990">
    <property type="entry name" value="TPR-like_helical_dom_sf"/>
</dbReference>
<accession>A0ABS9SHY7</accession>
<dbReference type="InterPro" id="IPR033985">
    <property type="entry name" value="SusD-like_N"/>
</dbReference>
<dbReference type="EMBL" id="JAKWBL010000001">
    <property type="protein sequence ID" value="MCH5597950.1"/>
    <property type="molecule type" value="Genomic_DNA"/>
</dbReference>
<keyword evidence="3" id="KW-0732">Signal</keyword>
<evidence type="ECO:0000259" key="7">
    <source>
        <dbReference type="Pfam" id="PF14322"/>
    </source>
</evidence>
<keyword evidence="9" id="KW-1185">Reference proteome</keyword>
<dbReference type="Proteomes" id="UP001202248">
    <property type="component" value="Unassembled WGS sequence"/>
</dbReference>
<reference evidence="8 9" key="1">
    <citation type="submission" date="2022-02" db="EMBL/GenBank/DDBJ databases">
        <authorList>
            <person name="Min J."/>
        </authorList>
    </citation>
    <scope>NUCLEOTIDE SEQUENCE [LARGE SCALE GENOMIC DNA]</scope>
    <source>
        <strain evidence="8 9">GR10-1</strain>
    </source>
</reference>
<comment type="subcellular location">
    <subcellularLocation>
        <location evidence="1">Cell outer membrane</location>
    </subcellularLocation>
</comment>
<sequence>MQALLDDAGQVMNQRGTPSFGETSAGDYFILPDRYGSMNEMLQHAYNWEPYDYLYPNDWSICYIPIYNANYCIEMLEKISHSSNPAAWDNVKGSAHFFRAYYFLMLSWVYAKAYDESTADQDLGIVLRLTSDFNVPSKRSSVRESYNQVIADAYQSISYLPDYPLHPFRPSRMAAYGLLARTYISMRNYDSAFKYADQYLQLKNDLINLNGDEDLGPSSSTYKFKQFNKETAFYTEMNANGTISLLLASRSRIDTSLFAAYEPGDLRRTYFRMQNGYPIYSGSYSAGSRQFTGIATDEIYLIRAESNCRKGHLEEALADLNSLLSHRYETDLFQPVRASSKEALLNRILLERRKELLMRGIRWSDVKRLNKEGRNIILNRSINGQIISLEPNSSYYALPIPLDVIQLTGIEQN</sequence>
<dbReference type="Pfam" id="PF07980">
    <property type="entry name" value="SusD_RagB"/>
    <property type="match status" value="1"/>
</dbReference>